<reference evidence="3" key="1">
    <citation type="submission" date="2016-10" db="EMBL/GenBank/DDBJ databases">
        <authorList>
            <person name="Varghese N."/>
            <person name="Submissions S."/>
        </authorList>
    </citation>
    <scope>NUCLEOTIDE SEQUENCE [LARGE SCALE GENOMIC DNA]</scope>
    <source>
        <strain evidence="3">DSM 18887</strain>
    </source>
</reference>
<name>A0A1H9CMU6_9GAMM</name>
<protein>
    <submittedName>
        <fullName evidence="2">Uncharacterized protein</fullName>
    </submittedName>
</protein>
<evidence type="ECO:0000313" key="3">
    <source>
        <dbReference type="Proteomes" id="UP000198749"/>
    </source>
</evidence>
<proteinExistence type="predicted"/>
<gene>
    <name evidence="2" type="ORF">SAMN03080615_00065</name>
</gene>
<accession>A0A1H9CMU6</accession>
<dbReference type="RefSeq" id="WP_091352410.1">
    <property type="nucleotide sequence ID" value="NZ_AP025284.1"/>
</dbReference>
<organism evidence="2 3">
    <name type="scientific">Amphritea atlantica</name>
    <dbReference type="NCBI Taxonomy" id="355243"/>
    <lineage>
        <taxon>Bacteria</taxon>
        <taxon>Pseudomonadati</taxon>
        <taxon>Pseudomonadota</taxon>
        <taxon>Gammaproteobacteria</taxon>
        <taxon>Oceanospirillales</taxon>
        <taxon>Oceanospirillaceae</taxon>
        <taxon>Amphritea</taxon>
    </lineage>
</organism>
<sequence>MKLTEILAIYAALLSTIVFFWNVVRTVPRYKVDIGFGIESENDQPKHGVYISTKNPSPHTVHLANIDILYRHSEESFFERVKFLFKYKRLPISVGWVYSSLSLYKIDDKCPISLESGKSHMVFVPNETLEEILEGSCSRDLRACVSDQLWRRKYSNVFVYPKDGISRN</sequence>
<evidence type="ECO:0000256" key="1">
    <source>
        <dbReference type="SAM" id="Phobius"/>
    </source>
</evidence>
<dbReference type="Proteomes" id="UP000198749">
    <property type="component" value="Unassembled WGS sequence"/>
</dbReference>
<dbReference type="EMBL" id="FOGB01000001">
    <property type="protein sequence ID" value="SEQ02489.1"/>
    <property type="molecule type" value="Genomic_DNA"/>
</dbReference>
<keyword evidence="3" id="KW-1185">Reference proteome</keyword>
<keyword evidence="1" id="KW-0472">Membrane</keyword>
<evidence type="ECO:0000313" key="2">
    <source>
        <dbReference type="EMBL" id="SEQ02489.1"/>
    </source>
</evidence>
<dbReference type="AlphaFoldDB" id="A0A1H9CMU6"/>
<dbReference type="OrthoDB" id="6197183at2"/>
<keyword evidence="1" id="KW-1133">Transmembrane helix</keyword>
<keyword evidence="1" id="KW-0812">Transmembrane</keyword>
<feature type="transmembrane region" description="Helical" evidence="1">
    <location>
        <begin position="6"/>
        <end position="24"/>
    </location>
</feature>